<feature type="compositionally biased region" description="Basic and acidic residues" evidence="2">
    <location>
        <begin position="166"/>
        <end position="175"/>
    </location>
</feature>
<keyword evidence="3" id="KW-0732">Signal</keyword>
<evidence type="ECO:0000313" key="5">
    <source>
        <dbReference type="EMBL" id="KAG7491682.1"/>
    </source>
</evidence>
<evidence type="ECO:0000256" key="3">
    <source>
        <dbReference type="SAM" id="SignalP"/>
    </source>
</evidence>
<protein>
    <recommendedName>
        <fullName evidence="4">NTR domain-containing protein</fullName>
    </recommendedName>
</protein>
<dbReference type="EMBL" id="JAFDVH010000001">
    <property type="protein sequence ID" value="KAG7491682.1"/>
    <property type="molecule type" value="Genomic_DNA"/>
</dbReference>
<dbReference type="PANTHER" id="PTHR35967:SF1">
    <property type="entry name" value="UPF0450 PROTEIN C17ORF58"/>
    <property type="match status" value="1"/>
</dbReference>
<dbReference type="PROSITE" id="PS50189">
    <property type="entry name" value="NTR"/>
    <property type="match status" value="1"/>
</dbReference>
<evidence type="ECO:0000259" key="4">
    <source>
        <dbReference type="PROSITE" id="PS50189"/>
    </source>
</evidence>
<dbReference type="PANTHER" id="PTHR35967">
    <property type="entry name" value="UPF0450 PROTEIN C17ORF58"/>
    <property type="match status" value="1"/>
</dbReference>
<feature type="domain" description="NTR" evidence="4">
    <location>
        <begin position="223"/>
        <end position="367"/>
    </location>
</feature>
<feature type="chain" id="PRO_5038832808" description="NTR domain-containing protein" evidence="3">
    <location>
        <begin position="18"/>
        <end position="368"/>
    </location>
</feature>
<feature type="region of interest" description="Disordered" evidence="2">
    <location>
        <begin position="80"/>
        <end position="194"/>
    </location>
</feature>
<dbReference type="OrthoDB" id="9388635at2759"/>
<proteinExistence type="predicted"/>
<feature type="region of interest" description="Disordered" evidence="2">
    <location>
        <begin position="32"/>
        <end position="63"/>
    </location>
</feature>
<dbReference type="Proteomes" id="UP001046870">
    <property type="component" value="Chromosome 1"/>
</dbReference>
<accession>A0A9D3TE38</accession>
<feature type="signal peptide" evidence="3">
    <location>
        <begin position="1"/>
        <end position="17"/>
    </location>
</feature>
<name>A0A9D3TE38_MEGAT</name>
<comment type="caution">
    <text evidence="5">The sequence shown here is derived from an EMBL/GenBank/DDBJ whole genome shotgun (WGS) entry which is preliminary data.</text>
</comment>
<feature type="compositionally biased region" description="Polar residues" evidence="2">
    <location>
        <begin position="32"/>
        <end position="54"/>
    </location>
</feature>
<feature type="compositionally biased region" description="Basic and acidic residues" evidence="2">
    <location>
        <begin position="110"/>
        <end position="128"/>
    </location>
</feature>
<reference evidence="5" key="1">
    <citation type="submission" date="2021-01" db="EMBL/GenBank/DDBJ databases">
        <authorList>
            <person name="Zahm M."/>
            <person name="Roques C."/>
            <person name="Cabau C."/>
            <person name="Klopp C."/>
            <person name="Donnadieu C."/>
            <person name="Jouanno E."/>
            <person name="Lampietro C."/>
            <person name="Louis A."/>
            <person name="Herpin A."/>
            <person name="Echchiki A."/>
            <person name="Berthelot C."/>
            <person name="Parey E."/>
            <person name="Roest-Crollius H."/>
            <person name="Braasch I."/>
            <person name="Postlethwait J."/>
            <person name="Bobe J."/>
            <person name="Montfort J."/>
            <person name="Bouchez O."/>
            <person name="Begum T."/>
            <person name="Mejri S."/>
            <person name="Adams A."/>
            <person name="Chen W.-J."/>
            <person name="Guiguen Y."/>
        </authorList>
    </citation>
    <scope>NUCLEOTIDE SEQUENCE</scope>
    <source>
        <strain evidence="5">YG-15Mar2019-1</strain>
        <tissue evidence="5">Brain</tissue>
    </source>
</reference>
<evidence type="ECO:0000256" key="1">
    <source>
        <dbReference type="ARBA" id="ARBA00023157"/>
    </source>
</evidence>
<keyword evidence="1" id="KW-1015">Disulfide bond</keyword>
<sequence length="368" mass="41236">MTGIILLLSVTLAFCDAEEHAVNELFSLIGTPSQKTHAAGPSDTSESAHNQSRVTGKGPSLPVNELLEQSSKAEESKYILQPLPGGGLPKHSDLAPLPRAGQHNKSKKATKSDRLPTEHNSEKSRGDGRTQAPDSLLKATVVITANRTQKNTADTPPYSPPRSPSRKLDPEENRPGKSGLHQSGGGHRNNSRPSVLFNRRSSSLLYHFDVLKKESDFSQEAVCLSECRKEKEEREYYCYSEFAINGIVHDVEVIRKGIRLVTLLVSSDGFYKMSRLYVTPDSYFFKVQVLVLDTYKCSKPCPELKLGSRYIVMGQIYHRRRHLPNDLLVLLSGKLKPGDGLLRSNNYVKRFNKRRHQKTQEASRLRCR</sequence>
<evidence type="ECO:0000313" key="6">
    <source>
        <dbReference type="Proteomes" id="UP001046870"/>
    </source>
</evidence>
<organism evidence="5 6">
    <name type="scientific">Megalops atlanticus</name>
    <name type="common">Tarpon</name>
    <name type="synonym">Clupea gigantea</name>
    <dbReference type="NCBI Taxonomy" id="7932"/>
    <lineage>
        <taxon>Eukaryota</taxon>
        <taxon>Metazoa</taxon>
        <taxon>Chordata</taxon>
        <taxon>Craniata</taxon>
        <taxon>Vertebrata</taxon>
        <taxon>Euteleostomi</taxon>
        <taxon>Actinopterygii</taxon>
        <taxon>Neopterygii</taxon>
        <taxon>Teleostei</taxon>
        <taxon>Elopiformes</taxon>
        <taxon>Megalopidae</taxon>
        <taxon>Megalops</taxon>
    </lineage>
</organism>
<feature type="compositionally biased region" description="Polar residues" evidence="2">
    <location>
        <begin position="143"/>
        <end position="154"/>
    </location>
</feature>
<keyword evidence="6" id="KW-1185">Reference proteome</keyword>
<dbReference type="AlphaFoldDB" id="A0A9D3TE38"/>
<dbReference type="InterPro" id="IPR008993">
    <property type="entry name" value="TIMP-like_OB-fold"/>
</dbReference>
<gene>
    <name evidence="5" type="ORF">MATL_G00006190</name>
</gene>
<dbReference type="Gene3D" id="2.40.50.120">
    <property type="match status" value="1"/>
</dbReference>
<dbReference type="InterPro" id="IPR001134">
    <property type="entry name" value="Netrin_domain"/>
</dbReference>
<dbReference type="SUPFAM" id="SSF50242">
    <property type="entry name" value="TIMP-like"/>
    <property type="match status" value="1"/>
</dbReference>
<evidence type="ECO:0000256" key="2">
    <source>
        <dbReference type="SAM" id="MobiDB-lite"/>
    </source>
</evidence>